<keyword evidence="3 5" id="KW-0460">Magnesium</keyword>
<dbReference type="Gene3D" id="3.40.50.1000">
    <property type="entry name" value="HAD superfamily/HAD-like"/>
    <property type="match status" value="1"/>
</dbReference>
<dbReference type="EC" id="3.1.3.18" evidence="5 6"/>
<evidence type="ECO:0000313" key="8">
    <source>
        <dbReference type="Proteomes" id="UP000199259"/>
    </source>
</evidence>
<dbReference type="Pfam" id="PF08282">
    <property type="entry name" value="Hydrolase_3"/>
    <property type="match status" value="2"/>
</dbReference>
<dbReference type="NCBIfam" id="TIGR01482">
    <property type="entry name" value="SPP-subfamily"/>
    <property type="match status" value="1"/>
</dbReference>
<gene>
    <name evidence="7" type="ORF">SAMN04488589_0608</name>
</gene>
<dbReference type="CDD" id="cd07514">
    <property type="entry name" value="HAD_Pase"/>
    <property type="match status" value="1"/>
</dbReference>
<dbReference type="PANTHER" id="PTHR10000">
    <property type="entry name" value="PHOSPHOSERINE PHOSPHATASE"/>
    <property type="match status" value="1"/>
</dbReference>
<evidence type="ECO:0000256" key="1">
    <source>
        <dbReference type="ARBA" id="ARBA00022723"/>
    </source>
</evidence>
<comment type="similarity">
    <text evidence="5">Belongs to the archaeal SPP-like hydrolase family.</text>
</comment>
<evidence type="ECO:0000256" key="5">
    <source>
        <dbReference type="HAMAP-Rule" id="MF_01419"/>
    </source>
</evidence>
<comment type="cofactor">
    <cofactor evidence="5">
        <name>Mg(2+)</name>
        <dbReference type="ChEBI" id="CHEBI:18420"/>
    </cofactor>
</comment>
<dbReference type="InterPro" id="IPR006379">
    <property type="entry name" value="HAD-SF_hydro_IIB"/>
</dbReference>
<dbReference type="InterPro" id="IPR023214">
    <property type="entry name" value="HAD_sf"/>
</dbReference>
<keyword evidence="1 5" id="KW-0479">Metal-binding</keyword>
<feature type="binding site" evidence="5">
    <location>
        <position position="13"/>
    </location>
    <ligand>
        <name>Mg(2+)</name>
        <dbReference type="ChEBI" id="CHEBI:18420"/>
    </ligand>
</feature>
<dbReference type="GO" id="GO:0008967">
    <property type="term" value="F:phosphoglycolate phosphatase activity"/>
    <property type="evidence" value="ECO:0007669"/>
    <property type="project" value="UniProtKB-UniRule"/>
</dbReference>
<organism evidence="7 8">
    <name type="scientific">Methanolobus vulcani</name>
    <dbReference type="NCBI Taxonomy" id="38026"/>
    <lineage>
        <taxon>Archaea</taxon>
        <taxon>Methanobacteriati</taxon>
        <taxon>Methanobacteriota</taxon>
        <taxon>Stenosarchaea group</taxon>
        <taxon>Methanomicrobia</taxon>
        <taxon>Methanosarcinales</taxon>
        <taxon>Methanosarcinaceae</taxon>
        <taxon>Methanolobus</taxon>
    </lineage>
</organism>
<comment type="catalytic activity">
    <reaction evidence="5">
        <text>2-phosphoglycolate + H2O = glycolate + phosphate</text>
        <dbReference type="Rhea" id="RHEA:14369"/>
        <dbReference type="ChEBI" id="CHEBI:15377"/>
        <dbReference type="ChEBI" id="CHEBI:29805"/>
        <dbReference type="ChEBI" id="CHEBI:43474"/>
        <dbReference type="ChEBI" id="CHEBI:58033"/>
        <dbReference type="EC" id="3.1.3.18"/>
    </reaction>
</comment>
<evidence type="ECO:0000256" key="4">
    <source>
        <dbReference type="ARBA" id="ARBA00023277"/>
    </source>
</evidence>
<evidence type="ECO:0000256" key="6">
    <source>
        <dbReference type="NCBIfam" id="TIGR01487"/>
    </source>
</evidence>
<evidence type="ECO:0000256" key="2">
    <source>
        <dbReference type="ARBA" id="ARBA00022801"/>
    </source>
</evidence>
<accession>A0A7Z7AUX5</accession>
<dbReference type="PANTHER" id="PTHR10000:SF8">
    <property type="entry name" value="HAD SUPERFAMILY HYDROLASE-LIKE, TYPE 3"/>
    <property type="match status" value="1"/>
</dbReference>
<feature type="binding site" evidence="5">
    <location>
        <position position="179"/>
    </location>
    <ligand>
        <name>Mg(2+)</name>
        <dbReference type="ChEBI" id="CHEBI:18420"/>
    </ligand>
</feature>
<reference evidence="7 8" key="1">
    <citation type="submission" date="2016-10" db="EMBL/GenBank/DDBJ databases">
        <authorList>
            <person name="Varghese N."/>
            <person name="Submissions S."/>
        </authorList>
    </citation>
    <scope>NUCLEOTIDE SEQUENCE [LARGE SCALE GENOMIC DNA]</scope>
    <source>
        <strain evidence="7 8">PL 12/M</strain>
    </source>
</reference>
<evidence type="ECO:0000256" key="3">
    <source>
        <dbReference type="ARBA" id="ARBA00022842"/>
    </source>
</evidence>
<feature type="active site" description="Nucleophile" evidence="5">
    <location>
        <position position="11"/>
    </location>
</feature>
<name>A0A7Z7AUX5_9EURY</name>
<keyword evidence="4 5" id="KW-0119">Carbohydrate metabolism</keyword>
<evidence type="ECO:0000313" key="7">
    <source>
        <dbReference type="EMBL" id="SDF46655.1"/>
    </source>
</evidence>
<dbReference type="SUPFAM" id="SSF56784">
    <property type="entry name" value="HAD-like"/>
    <property type="match status" value="1"/>
</dbReference>
<keyword evidence="8" id="KW-1185">Reference proteome</keyword>
<dbReference type="Proteomes" id="UP000199259">
    <property type="component" value="Unassembled WGS sequence"/>
</dbReference>
<dbReference type="AlphaFoldDB" id="A0A7Z7AUX5"/>
<comment type="caution">
    <text evidence="7">The sequence shown here is derived from an EMBL/GenBank/DDBJ whole genome shotgun (WGS) entry which is preliminary data.</text>
</comment>
<keyword evidence="2 5" id="KW-0378">Hydrolase</keyword>
<dbReference type="EMBL" id="FNCA01000002">
    <property type="protein sequence ID" value="SDF46655.1"/>
    <property type="molecule type" value="Genomic_DNA"/>
</dbReference>
<dbReference type="HAMAP" id="MF_01419">
    <property type="entry name" value="GPH_hydrolase_arch"/>
    <property type="match status" value="1"/>
</dbReference>
<dbReference type="InterPro" id="IPR006382">
    <property type="entry name" value="PGPase"/>
</dbReference>
<dbReference type="NCBIfam" id="TIGR01487">
    <property type="entry name" value="Pglycolate_arch"/>
    <property type="match status" value="1"/>
</dbReference>
<feature type="binding site" evidence="5">
    <location>
        <position position="152"/>
    </location>
    <ligand>
        <name>substrate</name>
    </ligand>
</feature>
<dbReference type="InterPro" id="IPR036412">
    <property type="entry name" value="HAD-like_sf"/>
</dbReference>
<feature type="binding site" evidence="5">
    <location>
        <position position="11"/>
    </location>
    <ligand>
        <name>Mg(2+)</name>
        <dbReference type="ChEBI" id="CHEBI:18420"/>
    </ligand>
</feature>
<dbReference type="NCBIfam" id="NF002245">
    <property type="entry name" value="PRK01158.1"/>
    <property type="match status" value="1"/>
</dbReference>
<sequence length="228" mass="24875">MLMKFKAIVIDIDGTITHRDRKLSLNAAAKLRTLDVPVVIATGNVLCYAKAAAKLVGVCCNIIAENGGVIVDGFDNEPIVSDVIHECEEAYEFLSSGFDMEKLDSVHRRTEIVLRSNFDVEKAREVLGTHFPNIEIIDTHFAIHIKSKKINKGTGLFKMAELMALETTDFVAIGDSINDLEMLQEAGFAVAVGNADDFLKDIADYVSEASYGDGTVEAIDYLQSSGLI</sequence>
<dbReference type="GO" id="GO:0005829">
    <property type="term" value="C:cytosol"/>
    <property type="evidence" value="ECO:0007669"/>
    <property type="project" value="TreeGrafter"/>
</dbReference>
<proteinExistence type="inferred from homology"/>
<dbReference type="GO" id="GO:0000287">
    <property type="term" value="F:magnesium ion binding"/>
    <property type="evidence" value="ECO:0007669"/>
    <property type="project" value="InterPro"/>
</dbReference>
<dbReference type="Gene3D" id="3.90.1070.10">
    <property type="match status" value="1"/>
</dbReference>
<dbReference type="NCBIfam" id="TIGR01484">
    <property type="entry name" value="HAD-SF-IIB"/>
    <property type="match status" value="1"/>
</dbReference>
<feature type="binding site" evidence="5">
    <location>
        <position position="175"/>
    </location>
    <ligand>
        <name>Mg(2+)</name>
        <dbReference type="ChEBI" id="CHEBI:18420"/>
    </ligand>
</feature>
<comment type="function">
    <text evidence="5">Catalyzes the dephosphorylation of 2-phosphoglycolate.</text>
</comment>
<protein>
    <recommendedName>
        <fullName evidence="5 6">Phosphoglycolate phosphatase</fullName>
        <shortName evidence="5">PGP</shortName>
        <shortName evidence="5">PGPase</shortName>
        <ecNumber evidence="5 6">3.1.3.18</ecNumber>
    </recommendedName>
</protein>